<keyword evidence="5" id="KW-1185">Reference proteome</keyword>
<dbReference type="GO" id="GO:0004713">
    <property type="term" value="F:protein tyrosine kinase activity"/>
    <property type="evidence" value="ECO:0007669"/>
    <property type="project" value="TreeGrafter"/>
</dbReference>
<reference evidence="4 5" key="1">
    <citation type="submission" date="2013-09" db="EMBL/GenBank/DDBJ databases">
        <title>Whole genome shotgun sequence of Novosphingobium tardaugens NBRC 16725.</title>
        <authorList>
            <person name="Isaki S."/>
            <person name="Hosoyama A."/>
            <person name="Tsuchikane K."/>
            <person name="Katsumata H."/>
            <person name="Ando Y."/>
            <person name="Yamazaki S."/>
            <person name="Fujita N."/>
        </authorList>
    </citation>
    <scope>NUCLEOTIDE SEQUENCE [LARGE SCALE GENOMIC DNA]</scope>
    <source>
        <strain evidence="4 5">NBRC 16725</strain>
    </source>
</reference>
<feature type="region of interest" description="Disordered" evidence="2">
    <location>
        <begin position="24"/>
        <end position="65"/>
    </location>
</feature>
<dbReference type="Proteomes" id="UP000016568">
    <property type="component" value="Unassembled WGS sequence"/>
</dbReference>
<evidence type="ECO:0000256" key="1">
    <source>
        <dbReference type="SAM" id="Coils"/>
    </source>
</evidence>
<gene>
    <name evidence="4" type="ORF">NT2_01_01950</name>
</gene>
<keyword evidence="3" id="KW-1133">Transmembrane helix</keyword>
<keyword evidence="3" id="KW-0472">Membrane</keyword>
<sequence length="448" mass="49449">MGIEQMANEDRIRKWRQTKAADLATKVRESGADTQAQADLRIPTRREEQLADEEQRRADIADSRLPTDEQIEREVSAESFRRWLQAKKWRRHLVLFVGLPLLLVALYGLLFTPSTYSARASFVIMTAGAKGDGMPSVGMFGGAGASEGLTDAYRIREYLLSREAMQAMEKRYGFLTHFSKGTYDPLQRPLNLPALGLDPHSFYQRKVAISVDIREGIARVSVDALAPADAQRFAAGLLALARERTQKISDQLNEDQFRALQNDVLKAEGELNAASARVAAVQRQTAELDPQLSAATINQLISDLEVRLAEAQAERNSITASGLTESPLLPRLNARIAALDKQIAAQREKLVGGNARTVQKSAAALETATTKRQLAQTSLESIMRTFEQAKLSSIESRRYLVVVSAPVLPEEVRASRLLNLLLITGLAALLLWGLISTLRSSRYLRSAG</sequence>
<evidence type="ECO:0000313" key="4">
    <source>
        <dbReference type="EMBL" id="GAD47427.1"/>
    </source>
</evidence>
<evidence type="ECO:0000313" key="5">
    <source>
        <dbReference type="Proteomes" id="UP000016568"/>
    </source>
</evidence>
<keyword evidence="1" id="KW-0175">Coiled coil</keyword>
<dbReference type="eggNOG" id="COG3524">
    <property type="taxonomic scope" value="Bacteria"/>
</dbReference>
<dbReference type="GO" id="GO:0005886">
    <property type="term" value="C:plasma membrane"/>
    <property type="evidence" value="ECO:0007669"/>
    <property type="project" value="TreeGrafter"/>
</dbReference>
<feature type="compositionally biased region" description="Basic and acidic residues" evidence="2">
    <location>
        <begin position="42"/>
        <end position="65"/>
    </location>
</feature>
<feature type="coiled-coil region" evidence="1">
    <location>
        <begin position="257"/>
        <end position="349"/>
    </location>
</feature>
<dbReference type="InterPro" id="IPR050445">
    <property type="entry name" value="Bact_polysacc_biosynth/exp"/>
</dbReference>
<comment type="caution">
    <text evidence="4">The sequence shown here is derived from an EMBL/GenBank/DDBJ whole genome shotgun (WGS) entry which is preliminary data.</text>
</comment>
<accession>U2YHN3</accession>
<protein>
    <submittedName>
        <fullName evidence="4">Putative capsule polysaccharide export inner-membrane protein</fullName>
    </submittedName>
</protein>
<keyword evidence="3" id="KW-0812">Transmembrane</keyword>
<dbReference type="EMBL" id="BASZ01000001">
    <property type="protein sequence ID" value="GAD47427.1"/>
    <property type="molecule type" value="Genomic_DNA"/>
</dbReference>
<dbReference type="AlphaFoldDB" id="U2YHN3"/>
<feature type="transmembrane region" description="Helical" evidence="3">
    <location>
        <begin position="417"/>
        <end position="435"/>
    </location>
</feature>
<organism evidence="4 5">
    <name type="scientific">Caenibius tardaugens NBRC 16725</name>
    <dbReference type="NCBI Taxonomy" id="1219035"/>
    <lineage>
        <taxon>Bacteria</taxon>
        <taxon>Pseudomonadati</taxon>
        <taxon>Pseudomonadota</taxon>
        <taxon>Alphaproteobacteria</taxon>
        <taxon>Sphingomonadales</taxon>
        <taxon>Erythrobacteraceae</taxon>
        <taxon>Caenibius</taxon>
    </lineage>
</organism>
<dbReference type="PANTHER" id="PTHR32309">
    <property type="entry name" value="TYROSINE-PROTEIN KINASE"/>
    <property type="match status" value="1"/>
</dbReference>
<name>U2YHN3_9SPHN</name>
<feature type="transmembrane region" description="Helical" evidence="3">
    <location>
        <begin position="92"/>
        <end position="111"/>
    </location>
</feature>
<proteinExistence type="predicted"/>
<evidence type="ECO:0000256" key="2">
    <source>
        <dbReference type="SAM" id="MobiDB-lite"/>
    </source>
</evidence>
<dbReference type="PANTHER" id="PTHR32309:SF13">
    <property type="entry name" value="FERRIC ENTEROBACTIN TRANSPORT PROTEIN FEPE"/>
    <property type="match status" value="1"/>
</dbReference>
<evidence type="ECO:0000256" key="3">
    <source>
        <dbReference type="SAM" id="Phobius"/>
    </source>
</evidence>